<organism evidence="1 2">
    <name type="scientific">Mycena pura</name>
    <dbReference type="NCBI Taxonomy" id="153505"/>
    <lineage>
        <taxon>Eukaryota</taxon>
        <taxon>Fungi</taxon>
        <taxon>Dikarya</taxon>
        <taxon>Basidiomycota</taxon>
        <taxon>Agaricomycotina</taxon>
        <taxon>Agaricomycetes</taxon>
        <taxon>Agaricomycetidae</taxon>
        <taxon>Agaricales</taxon>
        <taxon>Marasmiineae</taxon>
        <taxon>Mycenaceae</taxon>
        <taxon>Mycena</taxon>
    </lineage>
</organism>
<proteinExistence type="predicted"/>
<comment type="caution">
    <text evidence="1">The sequence shown here is derived from an EMBL/GenBank/DDBJ whole genome shotgun (WGS) entry which is preliminary data.</text>
</comment>
<sequence>ERAIDAAAQEIRHGQTVSEAAARHGVKPATAWHRANGRVSRYAAREAQQALTHAEEDQLVADLDMLDRLGIRLTHAMVKARAEGIRRSRGVSRPLSAQWVGQHFVRRHPEIRTALSRPKDRVRLN</sequence>
<protein>
    <submittedName>
        <fullName evidence="1">Uncharacterized protein</fullName>
    </submittedName>
</protein>
<reference evidence="1" key="1">
    <citation type="submission" date="2023-03" db="EMBL/GenBank/DDBJ databases">
        <title>Massive genome expansion in bonnet fungi (Mycena s.s.) driven by repeated elements and novel gene families across ecological guilds.</title>
        <authorList>
            <consortium name="Lawrence Berkeley National Laboratory"/>
            <person name="Harder C.B."/>
            <person name="Miyauchi S."/>
            <person name="Viragh M."/>
            <person name="Kuo A."/>
            <person name="Thoen E."/>
            <person name="Andreopoulos B."/>
            <person name="Lu D."/>
            <person name="Skrede I."/>
            <person name="Drula E."/>
            <person name="Henrissat B."/>
            <person name="Morin E."/>
            <person name="Kohler A."/>
            <person name="Barry K."/>
            <person name="LaButti K."/>
            <person name="Morin E."/>
            <person name="Salamov A."/>
            <person name="Lipzen A."/>
            <person name="Mereny Z."/>
            <person name="Hegedus B."/>
            <person name="Baldrian P."/>
            <person name="Stursova M."/>
            <person name="Weitz H."/>
            <person name="Taylor A."/>
            <person name="Grigoriev I.V."/>
            <person name="Nagy L.G."/>
            <person name="Martin F."/>
            <person name="Kauserud H."/>
        </authorList>
    </citation>
    <scope>NUCLEOTIDE SEQUENCE</scope>
    <source>
        <strain evidence="1">9144</strain>
    </source>
</reference>
<evidence type="ECO:0000313" key="1">
    <source>
        <dbReference type="EMBL" id="KAJ7190855.1"/>
    </source>
</evidence>
<dbReference type="Proteomes" id="UP001219525">
    <property type="component" value="Unassembled WGS sequence"/>
</dbReference>
<feature type="non-terminal residue" evidence="1">
    <location>
        <position position="1"/>
    </location>
</feature>
<feature type="non-terminal residue" evidence="1">
    <location>
        <position position="125"/>
    </location>
</feature>
<keyword evidence="2" id="KW-1185">Reference proteome</keyword>
<name>A0AAD6UMX5_9AGAR</name>
<dbReference type="EMBL" id="JARJCW010000141">
    <property type="protein sequence ID" value="KAJ7190855.1"/>
    <property type="molecule type" value="Genomic_DNA"/>
</dbReference>
<evidence type="ECO:0000313" key="2">
    <source>
        <dbReference type="Proteomes" id="UP001219525"/>
    </source>
</evidence>
<gene>
    <name evidence="1" type="ORF">GGX14DRAFT_326630</name>
</gene>
<dbReference type="AlphaFoldDB" id="A0AAD6UMX5"/>
<accession>A0AAD6UMX5</accession>